<protein>
    <recommendedName>
        <fullName evidence="4">SWIM-type zinc finger 7 associated protein 1</fullName>
    </recommendedName>
</protein>
<name>A0AAN8D3C1_CHAGU</name>
<dbReference type="PANTHER" id="PTHR28653">
    <property type="match status" value="1"/>
</dbReference>
<evidence type="ECO:0000313" key="2">
    <source>
        <dbReference type="EMBL" id="KAK5914489.1"/>
    </source>
</evidence>
<keyword evidence="3" id="KW-1185">Reference proteome</keyword>
<evidence type="ECO:0008006" key="4">
    <source>
        <dbReference type="Google" id="ProtNLM"/>
    </source>
</evidence>
<dbReference type="GO" id="GO:0000724">
    <property type="term" value="P:double-strand break repair via homologous recombination"/>
    <property type="evidence" value="ECO:0007669"/>
    <property type="project" value="TreeGrafter"/>
</dbReference>
<dbReference type="Gene3D" id="3.40.50.300">
    <property type="entry name" value="P-loop containing nucleotide triphosphate hydrolases"/>
    <property type="match status" value="1"/>
</dbReference>
<reference evidence="2 3" key="1">
    <citation type="journal article" date="2023" name="Mol. Biol. Evol.">
        <title>Genomics of Secondarily Temperate Adaptation in the Only Non-Antarctic Icefish.</title>
        <authorList>
            <person name="Rivera-Colon A.G."/>
            <person name="Rayamajhi N."/>
            <person name="Minhas B.F."/>
            <person name="Madrigal G."/>
            <person name="Bilyk K.T."/>
            <person name="Yoon V."/>
            <person name="Hune M."/>
            <person name="Gregory S."/>
            <person name="Cheng C.H.C."/>
            <person name="Catchen J.M."/>
        </authorList>
    </citation>
    <scope>NUCLEOTIDE SEQUENCE [LARGE SCALE GENOMIC DNA]</scope>
    <source>
        <tissue evidence="2">White muscle</tissue>
    </source>
</reference>
<accession>A0AAN8D3C1</accession>
<dbReference type="GO" id="GO:0003697">
    <property type="term" value="F:single-stranded DNA binding"/>
    <property type="evidence" value="ECO:0007669"/>
    <property type="project" value="TreeGrafter"/>
</dbReference>
<sequence>MADILTSVFRTFMSQTDVNKDVTMDPHSACSALLPGDSSVSSSVLLLGDSSISRSLLLLSAVMAASELGVRVVFFTQTQIQSLPVSLQKCVPSPESLKKIKFSYPRTLGDLLQQVAGLHESQNTSPTPPSLIIVDRLEGFLGRETTQRSPSSAPCRLIASFRSDVDSEHAGGESSATDPILDVLDRYFQMRCTLDRDRSYEAAAAGLKELWNVYLSATGITEDACPKEREDRPAAAPKEWQLSISPDGSMEFKMA</sequence>
<dbReference type="EMBL" id="JAURVH010001527">
    <property type="protein sequence ID" value="KAK5914489.1"/>
    <property type="molecule type" value="Genomic_DNA"/>
</dbReference>
<dbReference type="InterPro" id="IPR027417">
    <property type="entry name" value="P-loop_NTPase"/>
</dbReference>
<dbReference type="Proteomes" id="UP001331515">
    <property type="component" value="Unassembled WGS sequence"/>
</dbReference>
<dbReference type="PANTHER" id="PTHR28653:SF1">
    <property type="entry name" value="ATPASE SWSAP1"/>
    <property type="match status" value="1"/>
</dbReference>
<dbReference type="GO" id="GO:0097196">
    <property type="term" value="C:Shu complex"/>
    <property type="evidence" value="ECO:0007669"/>
    <property type="project" value="TreeGrafter"/>
</dbReference>
<organism evidence="2 3">
    <name type="scientific">Champsocephalus gunnari</name>
    <name type="common">Mackerel icefish</name>
    <dbReference type="NCBI Taxonomy" id="52237"/>
    <lineage>
        <taxon>Eukaryota</taxon>
        <taxon>Metazoa</taxon>
        <taxon>Chordata</taxon>
        <taxon>Craniata</taxon>
        <taxon>Vertebrata</taxon>
        <taxon>Euteleostomi</taxon>
        <taxon>Actinopterygii</taxon>
        <taxon>Neopterygii</taxon>
        <taxon>Teleostei</taxon>
        <taxon>Neoteleostei</taxon>
        <taxon>Acanthomorphata</taxon>
        <taxon>Eupercaria</taxon>
        <taxon>Perciformes</taxon>
        <taxon>Notothenioidei</taxon>
        <taxon>Channichthyidae</taxon>
        <taxon>Champsocephalus</taxon>
    </lineage>
</organism>
<comment type="caution">
    <text evidence="2">The sequence shown here is derived from an EMBL/GenBank/DDBJ whole genome shotgun (WGS) entry which is preliminary data.</text>
</comment>
<proteinExistence type="predicted"/>
<dbReference type="AlphaFoldDB" id="A0AAN8D3C1"/>
<feature type="region of interest" description="Disordered" evidence="1">
    <location>
        <begin position="226"/>
        <end position="255"/>
    </location>
</feature>
<evidence type="ECO:0000256" key="1">
    <source>
        <dbReference type="SAM" id="MobiDB-lite"/>
    </source>
</evidence>
<evidence type="ECO:0000313" key="3">
    <source>
        <dbReference type="Proteomes" id="UP001331515"/>
    </source>
</evidence>
<gene>
    <name evidence="2" type="ORF">CgunFtcFv8_008928</name>
</gene>